<feature type="domain" description="Response regulatory" evidence="2">
    <location>
        <begin position="13"/>
        <end position="124"/>
    </location>
</feature>
<name>E6W5Y9_DESIS</name>
<evidence type="ECO:0000313" key="4">
    <source>
        <dbReference type="Proteomes" id="UP000002572"/>
    </source>
</evidence>
<dbReference type="SUPFAM" id="SSF52172">
    <property type="entry name" value="CheY-like"/>
    <property type="match status" value="1"/>
</dbReference>
<evidence type="ECO:0000256" key="1">
    <source>
        <dbReference type="PROSITE-ProRule" id="PRU00169"/>
    </source>
</evidence>
<evidence type="ECO:0000259" key="2">
    <source>
        <dbReference type="PROSITE" id="PS50110"/>
    </source>
</evidence>
<organism evidence="3 4">
    <name type="scientific">Desulfurispirillum indicum (strain ATCC BAA-1389 / DSM 22839 / S5)</name>
    <dbReference type="NCBI Taxonomy" id="653733"/>
    <lineage>
        <taxon>Bacteria</taxon>
        <taxon>Pseudomonadati</taxon>
        <taxon>Chrysiogenota</taxon>
        <taxon>Chrysiogenia</taxon>
        <taxon>Chrysiogenales</taxon>
        <taxon>Chrysiogenaceae</taxon>
        <taxon>Desulfurispirillum</taxon>
    </lineage>
</organism>
<evidence type="ECO:0000313" key="3">
    <source>
        <dbReference type="EMBL" id="ADU64928.1"/>
    </source>
</evidence>
<dbReference type="eggNOG" id="COG0784">
    <property type="taxonomic scope" value="Bacteria"/>
</dbReference>
<protein>
    <recommendedName>
        <fullName evidence="2">Response regulatory domain-containing protein</fullName>
    </recommendedName>
</protein>
<dbReference type="PROSITE" id="PS50110">
    <property type="entry name" value="RESPONSE_REGULATORY"/>
    <property type="match status" value="1"/>
</dbReference>
<gene>
    <name evidence="3" type="ordered locus">Selin_0171</name>
</gene>
<comment type="caution">
    <text evidence="1">Lacks conserved residue(s) required for the propagation of feature annotation.</text>
</comment>
<dbReference type="InParanoid" id="E6W5Y9"/>
<dbReference type="HOGENOM" id="CLU_2000218_0_0_0"/>
<dbReference type="EMBL" id="CP002432">
    <property type="protein sequence ID" value="ADU64928.1"/>
    <property type="molecule type" value="Genomic_DNA"/>
</dbReference>
<dbReference type="Gene3D" id="3.40.50.2300">
    <property type="match status" value="1"/>
</dbReference>
<sequence length="124" mass="13231">MTISEQNPLDGQSILYVDADETTRTLISRMLSKRGARVAAVASAGVALKAFHVQPPSTVIAGQDVGEPALPEFIRALQGENSPATPVILYTESSLQDAAEIPHLFHVPRNAGFGVLVKVLQRIS</sequence>
<dbReference type="GO" id="GO:0000160">
    <property type="term" value="P:phosphorelay signal transduction system"/>
    <property type="evidence" value="ECO:0007669"/>
    <property type="project" value="InterPro"/>
</dbReference>
<dbReference type="STRING" id="653733.Selin_0171"/>
<dbReference type="InterPro" id="IPR011006">
    <property type="entry name" value="CheY-like_superfamily"/>
</dbReference>
<dbReference type="KEGG" id="din:Selin_0171"/>
<dbReference type="Proteomes" id="UP000002572">
    <property type="component" value="Chromosome"/>
</dbReference>
<reference evidence="3 4" key="1">
    <citation type="submission" date="2010-12" db="EMBL/GenBank/DDBJ databases">
        <title>Complete sequence of Desulfurispirillum indicum S5.</title>
        <authorList>
            <consortium name="US DOE Joint Genome Institute"/>
            <person name="Lucas S."/>
            <person name="Copeland A."/>
            <person name="Lapidus A."/>
            <person name="Cheng J.-F."/>
            <person name="Goodwin L."/>
            <person name="Pitluck S."/>
            <person name="Chertkov O."/>
            <person name="Held B."/>
            <person name="Detter J.C."/>
            <person name="Han C."/>
            <person name="Tapia R."/>
            <person name="Land M."/>
            <person name="Hauser L."/>
            <person name="Kyrpides N."/>
            <person name="Ivanova N."/>
            <person name="Mikhailova N."/>
            <person name="Haggblom M."/>
            <person name="Rauschenbach I."/>
            <person name="Bini E."/>
            <person name="Woyke T."/>
        </authorList>
    </citation>
    <scope>NUCLEOTIDE SEQUENCE [LARGE SCALE GENOMIC DNA]</scope>
    <source>
        <strain evidence="4">ATCC BAA-1389 / DSM 22839 / S5</strain>
    </source>
</reference>
<dbReference type="InterPro" id="IPR001789">
    <property type="entry name" value="Sig_transdc_resp-reg_receiver"/>
</dbReference>
<dbReference type="RefSeq" id="WP_013504817.1">
    <property type="nucleotide sequence ID" value="NC_014836.1"/>
</dbReference>
<proteinExistence type="predicted"/>
<accession>E6W5Y9</accession>
<dbReference type="AlphaFoldDB" id="E6W5Y9"/>
<keyword evidence="4" id="KW-1185">Reference proteome</keyword>